<dbReference type="PANTHER" id="PTHR24078">
    <property type="entry name" value="DNAJ HOMOLOG SUBFAMILY C MEMBER"/>
    <property type="match status" value="1"/>
</dbReference>
<gene>
    <name evidence="4" type="ORF">M9Y10_023201</name>
</gene>
<dbReference type="PANTHER" id="PTHR24078:SF562">
    <property type="entry name" value="DNAJ DOMAIN CONTAINING PROTEIN"/>
    <property type="match status" value="1"/>
</dbReference>
<evidence type="ECO:0000256" key="1">
    <source>
        <dbReference type="ARBA" id="ARBA00023186"/>
    </source>
</evidence>
<dbReference type="InterPro" id="IPR001623">
    <property type="entry name" value="DnaJ_domain"/>
</dbReference>
<organism evidence="4 5">
    <name type="scientific">Tritrichomonas musculus</name>
    <dbReference type="NCBI Taxonomy" id="1915356"/>
    <lineage>
        <taxon>Eukaryota</taxon>
        <taxon>Metamonada</taxon>
        <taxon>Parabasalia</taxon>
        <taxon>Tritrichomonadida</taxon>
        <taxon>Tritrichomonadidae</taxon>
        <taxon>Tritrichomonas</taxon>
    </lineage>
</organism>
<reference evidence="4 5" key="1">
    <citation type="submission" date="2024-04" db="EMBL/GenBank/DDBJ databases">
        <title>Tritrichomonas musculus Genome.</title>
        <authorList>
            <person name="Alves-Ferreira E."/>
            <person name="Grigg M."/>
            <person name="Lorenzi H."/>
            <person name="Galac M."/>
        </authorList>
    </citation>
    <scope>NUCLEOTIDE SEQUENCE [LARGE SCALE GENOMIC DNA]</scope>
    <source>
        <strain evidence="4 5">EAF2021</strain>
    </source>
</reference>
<dbReference type="PROSITE" id="PS50076">
    <property type="entry name" value="DNAJ_2"/>
    <property type="match status" value="1"/>
</dbReference>
<dbReference type="SUPFAM" id="SSF49493">
    <property type="entry name" value="HSP40/DnaJ peptide-binding domain"/>
    <property type="match status" value="1"/>
</dbReference>
<evidence type="ECO:0000313" key="4">
    <source>
        <dbReference type="EMBL" id="KAK8894764.1"/>
    </source>
</evidence>
<dbReference type="InterPro" id="IPR051339">
    <property type="entry name" value="DnaJ_subfamily_B"/>
</dbReference>
<dbReference type="EMBL" id="JAPFFF010000003">
    <property type="protein sequence ID" value="KAK8894764.1"/>
    <property type="molecule type" value="Genomic_DNA"/>
</dbReference>
<dbReference type="Gene3D" id="2.60.260.20">
    <property type="entry name" value="Urease metallochaperone UreE, N-terminal domain"/>
    <property type="match status" value="2"/>
</dbReference>
<dbReference type="InterPro" id="IPR036869">
    <property type="entry name" value="J_dom_sf"/>
</dbReference>
<feature type="chain" id="PRO_5047365223" description="J domain-containing protein" evidence="2">
    <location>
        <begin position="17"/>
        <end position="322"/>
    </location>
</feature>
<keyword evidence="2" id="KW-0732">Signal</keyword>
<dbReference type="InterPro" id="IPR002939">
    <property type="entry name" value="DnaJ_C"/>
</dbReference>
<evidence type="ECO:0000313" key="5">
    <source>
        <dbReference type="Proteomes" id="UP001470230"/>
    </source>
</evidence>
<feature type="signal peptide" evidence="2">
    <location>
        <begin position="1"/>
        <end position="16"/>
    </location>
</feature>
<accession>A0ABR2KUI6</accession>
<feature type="domain" description="J" evidence="3">
    <location>
        <begin position="23"/>
        <end position="87"/>
    </location>
</feature>
<keyword evidence="1" id="KW-0143">Chaperone</keyword>
<dbReference type="InterPro" id="IPR008971">
    <property type="entry name" value="HSP40/DnaJ_pept-bd"/>
</dbReference>
<keyword evidence="5" id="KW-1185">Reference proteome</keyword>
<name>A0ABR2KUI6_9EUKA</name>
<sequence>MIFLLTLLSFIQQINTSDILGVDFYQLIGLQKTDNEKAVLRSFKRFLSQKRRHPTTNERTLKLWKQTQLAYDIIGNPDSRALYDSLGSDFVNVTNFRVVGYNSDAALEVLKQMFGGQFPPEMEHYGGIIFYPLQFDIVEFLTGSERMVRVFRQGKCICSNGRKKCAECRKNPWREEVVEQKIEIPPGATEFHRVIAKGLGDAGKGRGAADIVFTIYCKPDPLFKRDGPDVLTNISINLATALHGGTVALENFDGQRIEVDIEAGIQHGEVRRIPNQGLPYYLDNTKRGDLVVTFSIDFPESLTDEQKKIIQEVLPDDDSFYE</sequence>
<protein>
    <recommendedName>
        <fullName evidence="3">J domain-containing protein</fullName>
    </recommendedName>
</protein>
<evidence type="ECO:0000256" key="2">
    <source>
        <dbReference type="SAM" id="SignalP"/>
    </source>
</evidence>
<dbReference type="CDD" id="cd10747">
    <property type="entry name" value="DnaJ_C"/>
    <property type="match status" value="1"/>
</dbReference>
<proteinExistence type="predicted"/>
<dbReference type="Gene3D" id="1.10.287.110">
    <property type="entry name" value="DnaJ domain"/>
    <property type="match status" value="1"/>
</dbReference>
<dbReference type="SUPFAM" id="SSF46565">
    <property type="entry name" value="Chaperone J-domain"/>
    <property type="match status" value="1"/>
</dbReference>
<evidence type="ECO:0000259" key="3">
    <source>
        <dbReference type="PROSITE" id="PS50076"/>
    </source>
</evidence>
<dbReference type="Pfam" id="PF01556">
    <property type="entry name" value="DnaJ_C"/>
    <property type="match status" value="1"/>
</dbReference>
<dbReference type="Proteomes" id="UP001470230">
    <property type="component" value="Unassembled WGS sequence"/>
</dbReference>
<comment type="caution">
    <text evidence="4">The sequence shown here is derived from an EMBL/GenBank/DDBJ whole genome shotgun (WGS) entry which is preliminary data.</text>
</comment>